<dbReference type="PANTHER" id="PTHR30346">
    <property type="entry name" value="TRANSCRIPTIONAL DUAL REGULATOR HCAR-RELATED"/>
    <property type="match status" value="1"/>
</dbReference>
<name>A0A0G4K0Z9_9GAMM</name>
<dbReference type="Proteomes" id="UP000044377">
    <property type="component" value="Unassembled WGS sequence"/>
</dbReference>
<dbReference type="SUPFAM" id="SSF46785">
    <property type="entry name" value="Winged helix' DNA-binding domain"/>
    <property type="match status" value="1"/>
</dbReference>
<keyword evidence="7" id="KW-1185">Reference proteome</keyword>
<evidence type="ECO:0000256" key="4">
    <source>
        <dbReference type="ARBA" id="ARBA00023163"/>
    </source>
</evidence>
<dbReference type="Gene3D" id="3.40.190.10">
    <property type="entry name" value="Periplasmic binding protein-like II"/>
    <property type="match status" value="2"/>
</dbReference>
<keyword evidence="2" id="KW-0805">Transcription regulation</keyword>
<protein>
    <submittedName>
        <fullName evidence="6">Transcriptional regulators, LysR family</fullName>
    </submittedName>
</protein>
<dbReference type="InterPro" id="IPR036390">
    <property type="entry name" value="WH_DNA-bd_sf"/>
</dbReference>
<keyword evidence="4" id="KW-0804">Transcription</keyword>
<reference evidence="7" key="1">
    <citation type="submission" date="2015-01" db="EMBL/GenBank/DDBJ databases">
        <authorList>
            <person name="Paterson Steve"/>
        </authorList>
    </citation>
    <scope>NUCLEOTIDE SEQUENCE [LARGE SCALE GENOMIC DNA]</scope>
    <source>
        <strain evidence="7">OBR1</strain>
    </source>
</reference>
<dbReference type="Pfam" id="PF00126">
    <property type="entry name" value="HTH_1"/>
    <property type="match status" value="1"/>
</dbReference>
<dbReference type="Pfam" id="PF03466">
    <property type="entry name" value="LysR_substrate"/>
    <property type="match status" value="1"/>
</dbReference>
<dbReference type="CDD" id="cd08414">
    <property type="entry name" value="PBP2_LTTR_aromatics_like"/>
    <property type="match status" value="1"/>
</dbReference>
<sequence length="291" mass="31901">MAGMDIKLLRAFVTLAQQGRYHSAAEMLCLTQPALTKQIQTMEHLIGVNLFERGRHGAKLTVAGVQLYAKACELVAHYDEFQEYARKVQKGDVGKLALGFGISSFQFAPAQVIAFREQFPDVEISLNDIPSDVQCRMLLDGQLQAGFIRLPVPEPLKARVVMEEWMVLAVPSNIGANPANIQSVLEANQLLQINPQRGRGLVEQTARFLTENNLTARTVSDADDIHTILSLVAAGNGVALLPAGVSHFLPAGVTLVRPEGKHTQWRIGIAWNPAVQDLLRDKFLHMVPAIA</sequence>
<dbReference type="InterPro" id="IPR000847">
    <property type="entry name" value="LysR_HTH_N"/>
</dbReference>
<keyword evidence="3" id="KW-0238">DNA-binding</keyword>
<dbReference type="InterPro" id="IPR036388">
    <property type="entry name" value="WH-like_DNA-bd_sf"/>
</dbReference>
<dbReference type="EMBL" id="CGIG01000001">
    <property type="protein sequence ID" value="CPR20007.1"/>
    <property type="molecule type" value="Genomic_DNA"/>
</dbReference>
<dbReference type="PRINTS" id="PR00039">
    <property type="entry name" value="HTHLYSR"/>
</dbReference>
<evidence type="ECO:0000256" key="2">
    <source>
        <dbReference type="ARBA" id="ARBA00023015"/>
    </source>
</evidence>
<dbReference type="AlphaFoldDB" id="A0A0G4K0Z9"/>
<dbReference type="Gene3D" id="1.10.10.10">
    <property type="entry name" value="Winged helix-like DNA-binding domain superfamily/Winged helix DNA-binding domain"/>
    <property type="match status" value="1"/>
</dbReference>
<comment type="similarity">
    <text evidence="1">Belongs to the LysR transcriptional regulatory family.</text>
</comment>
<evidence type="ECO:0000313" key="7">
    <source>
        <dbReference type="Proteomes" id="UP000044377"/>
    </source>
</evidence>
<accession>A0A0G4K0Z9</accession>
<evidence type="ECO:0000313" key="6">
    <source>
        <dbReference type="EMBL" id="CPR20007.1"/>
    </source>
</evidence>
<dbReference type="InterPro" id="IPR005119">
    <property type="entry name" value="LysR_subst-bd"/>
</dbReference>
<dbReference type="SUPFAM" id="SSF53850">
    <property type="entry name" value="Periplasmic binding protein-like II"/>
    <property type="match status" value="1"/>
</dbReference>
<evidence type="ECO:0000256" key="3">
    <source>
        <dbReference type="ARBA" id="ARBA00023125"/>
    </source>
</evidence>
<feature type="domain" description="HTH lysR-type" evidence="5">
    <location>
        <begin position="4"/>
        <end position="61"/>
    </location>
</feature>
<gene>
    <name evidence="6" type="ORF">BN1221_04081c</name>
</gene>
<dbReference type="GO" id="GO:0003677">
    <property type="term" value="F:DNA binding"/>
    <property type="evidence" value="ECO:0007669"/>
    <property type="project" value="UniProtKB-KW"/>
</dbReference>
<dbReference type="STRING" id="1109412.BN1221_04081c"/>
<organism evidence="6 7">
    <name type="scientific">Brenneria goodwinii</name>
    <dbReference type="NCBI Taxonomy" id="1109412"/>
    <lineage>
        <taxon>Bacteria</taxon>
        <taxon>Pseudomonadati</taxon>
        <taxon>Pseudomonadota</taxon>
        <taxon>Gammaproteobacteria</taxon>
        <taxon>Enterobacterales</taxon>
        <taxon>Pectobacteriaceae</taxon>
        <taxon>Brenneria</taxon>
    </lineage>
</organism>
<evidence type="ECO:0000256" key="1">
    <source>
        <dbReference type="ARBA" id="ARBA00009437"/>
    </source>
</evidence>
<dbReference type="GO" id="GO:0032993">
    <property type="term" value="C:protein-DNA complex"/>
    <property type="evidence" value="ECO:0007669"/>
    <property type="project" value="TreeGrafter"/>
</dbReference>
<dbReference type="PANTHER" id="PTHR30346:SF28">
    <property type="entry name" value="HTH-TYPE TRANSCRIPTIONAL REGULATOR CYNR"/>
    <property type="match status" value="1"/>
</dbReference>
<evidence type="ECO:0000259" key="5">
    <source>
        <dbReference type="PROSITE" id="PS50931"/>
    </source>
</evidence>
<dbReference type="PROSITE" id="PS50931">
    <property type="entry name" value="HTH_LYSR"/>
    <property type="match status" value="1"/>
</dbReference>
<proteinExistence type="inferred from homology"/>
<dbReference type="GO" id="GO:0003700">
    <property type="term" value="F:DNA-binding transcription factor activity"/>
    <property type="evidence" value="ECO:0007669"/>
    <property type="project" value="InterPro"/>
</dbReference>